<keyword evidence="2" id="KW-0223">Dioxygenase</keyword>
<keyword evidence="3" id="KW-1185">Reference proteome</keyword>
<name>A0A845M7B4_9RHOB</name>
<dbReference type="InterPro" id="IPR004360">
    <property type="entry name" value="Glyas_Fos-R_dOase_dom"/>
</dbReference>
<gene>
    <name evidence="2" type="ORF">GQE99_19410</name>
</gene>
<protein>
    <submittedName>
        <fullName evidence="2">Glyoxalase/bleomycin resistance/extradiol dioxygenase family protein</fullName>
    </submittedName>
</protein>
<feature type="domain" description="VOC" evidence="1">
    <location>
        <begin position="9"/>
        <end position="134"/>
    </location>
</feature>
<dbReference type="PROSITE" id="PS51819">
    <property type="entry name" value="VOC"/>
    <property type="match status" value="1"/>
</dbReference>
<dbReference type="Pfam" id="PF00903">
    <property type="entry name" value="Glyoxalase"/>
    <property type="match status" value="1"/>
</dbReference>
<dbReference type="InterPro" id="IPR050383">
    <property type="entry name" value="GlyoxalaseI/FosfomycinResist"/>
</dbReference>
<dbReference type="RefSeq" id="WP_161353612.1">
    <property type="nucleotide sequence ID" value="NZ_WTUX01000022.1"/>
</dbReference>
<evidence type="ECO:0000313" key="3">
    <source>
        <dbReference type="Proteomes" id="UP000467322"/>
    </source>
</evidence>
<dbReference type="EMBL" id="WTUX01000022">
    <property type="protein sequence ID" value="MZR15192.1"/>
    <property type="molecule type" value="Genomic_DNA"/>
</dbReference>
<dbReference type="Proteomes" id="UP000467322">
    <property type="component" value="Unassembled WGS sequence"/>
</dbReference>
<sequence length="141" mass="14926">MASPDTPEGVLEAAIYVDDLDAAEEFYAGVVGLSIVTRHDPRHVFFACGTSVVLAFVAEETRVPPGEGKLPVPPHGATGPGHICFSVPGEELDGWVGHLEANGIGIESDFRWPNGARSVYVRDPAGNSVEFAEPKLWGLGT</sequence>
<dbReference type="Gene3D" id="3.10.180.10">
    <property type="entry name" value="2,3-Dihydroxybiphenyl 1,2-Dioxygenase, domain 1"/>
    <property type="match status" value="1"/>
</dbReference>
<dbReference type="GO" id="GO:0051213">
    <property type="term" value="F:dioxygenase activity"/>
    <property type="evidence" value="ECO:0007669"/>
    <property type="project" value="UniProtKB-KW"/>
</dbReference>
<dbReference type="SUPFAM" id="SSF54593">
    <property type="entry name" value="Glyoxalase/Bleomycin resistance protein/Dihydroxybiphenyl dioxygenase"/>
    <property type="match status" value="1"/>
</dbReference>
<reference evidence="2 3" key="1">
    <citation type="submission" date="2019-12" db="EMBL/GenBank/DDBJ databases">
        <title>Maritimibacter sp. nov. sp. isolated from sea sand.</title>
        <authorList>
            <person name="Kim J."/>
            <person name="Jeong S.E."/>
            <person name="Jung H.S."/>
            <person name="Jeon C.O."/>
        </authorList>
    </citation>
    <scope>NUCLEOTIDE SEQUENCE [LARGE SCALE GENOMIC DNA]</scope>
    <source>
        <strain evidence="2 3">DP07</strain>
    </source>
</reference>
<dbReference type="AlphaFoldDB" id="A0A845M7B4"/>
<dbReference type="InterPro" id="IPR029068">
    <property type="entry name" value="Glyas_Bleomycin-R_OHBP_Dase"/>
</dbReference>
<comment type="caution">
    <text evidence="2">The sequence shown here is derived from an EMBL/GenBank/DDBJ whole genome shotgun (WGS) entry which is preliminary data.</text>
</comment>
<dbReference type="PANTHER" id="PTHR21366">
    <property type="entry name" value="GLYOXALASE FAMILY PROTEIN"/>
    <property type="match status" value="1"/>
</dbReference>
<keyword evidence="2" id="KW-0560">Oxidoreductase</keyword>
<dbReference type="PANTHER" id="PTHR21366:SF22">
    <property type="entry name" value="VOC DOMAIN-CONTAINING PROTEIN"/>
    <property type="match status" value="1"/>
</dbReference>
<dbReference type="InterPro" id="IPR037523">
    <property type="entry name" value="VOC_core"/>
</dbReference>
<evidence type="ECO:0000259" key="1">
    <source>
        <dbReference type="PROSITE" id="PS51819"/>
    </source>
</evidence>
<accession>A0A845M7B4</accession>
<organism evidence="2 3">
    <name type="scientific">Maritimibacter harenae</name>
    <dbReference type="NCBI Taxonomy" id="2606218"/>
    <lineage>
        <taxon>Bacteria</taxon>
        <taxon>Pseudomonadati</taxon>
        <taxon>Pseudomonadota</taxon>
        <taxon>Alphaproteobacteria</taxon>
        <taxon>Rhodobacterales</taxon>
        <taxon>Roseobacteraceae</taxon>
        <taxon>Maritimibacter</taxon>
    </lineage>
</organism>
<evidence type="ECO:0000313" key="2">
    <source>
        <dbReference type="EMBL" id="MZR15192.1"/>
    </source>
</evidence>
<proteinExistence type="predicted"/>